<evidence type="ECO:0000313" key="1">
    <source>
        <dbReference type="EMBL" id="KAF6293176.1"/>
    </source>
</evidence>
<reference evidence="1 2" key="1">
    <citation type="journal article" date="2020" name="Nature">
        <title>Six reference-quality genomes reveal evolution of bat adaptations.</title>
        <authorList>
            <person name="Jebb D."/>
            <person name="Huang Z."/>
            <person name="Pippel M."/>
            <person name="Hughes G.M."/>
            <person name="Lavrichenko K."/>
            <person name="Devanna P."/>
            <person name="Winkler S."/>
            <person name="Jermiin L.S."/>
            <person name="Skirmuntt E.C."/>
            <person name="Katzourakis A."/>
            <person name="Burkitt-Gray L."/>
            <person name="Ray D.A."/>
            <person name="Sullivan K.A.M."/>
            <person name="Roscito J.G."/>
            <person name="Kirilenko B.M."/>
            <person name="Davalos L.M."/>
            <person name="Corthals A.P."/>
            <person name="Power M.L."/>
            <person name="Jones G."/>
            <person name="Ransome R.D."/>
            <person name="Dechmann D.K.N."/>
            <person name="Locatelli A.G."/>
            <person name="Puechmaille S.J."/>
            <person name="Fedrigo O."/>
            <person name="Jarvis E.D."/>
            <person name="Hiller M."/>
            <person name="Vernes S.C."/>
            <person name="Myers E.W."/>
            <person name="Teeling E.C."/>
        </authorList>
    </citation>
    <scope>NUCLEOTIDE SEQUENCE [LARGE SCALE GENOMIC DNA]</scope>
    <source>
        <strain evidence="1">MRhiFer1</strain>
        <tissue evidence="1">Lung</tissue>
    </source>
</reference>
<dbReference type="AlphaFoldDB" id="A0A7J7SXL3"/>
<proteinExistence type="predicted"/>
<dbReference type="Proteomes" id="UP000585614">
    <property type="component" value="Unassembled WGS sequence"/>
</dbReference>
<gene>
    <name evidence="1" type="ORF">mRhiFer1_009067</name>
</gene>
<protein>
    <submittedName>
        <fullName evidence="1">Uncharacterized protein</fullName>
    </submittedName>
</protein>
<comment type="caution">
    <text evidence="1">The sequence shown here is derived from an EMBL/GenBank/DDBJ whole genome shotgun (WGS) entry which is preliminary data.</text>
</comment>
<accession>A0A7J7SXL3</accession>
<sequence>MYLLCVDKAAWLLSEISYLPQSQSMGFHHPGGWNWILFALEWHSGMWLRVLPLHKVPGSLVTETISGTKLAEGKLSHLHPFQPEIYAVVLIRPKELKNGPNIPLHQRLQNTLGMEMAAPF</sequence>
<organism evidence="1 2">
    <name type="scientific">Rhinolophus ferrumequinum</name>
    <name type="common">Greater horseshoe bat</name>
    <dbReference type="NCBI Taxonomy" id="59479"/>
    <lineage>
        <taxon>Eukaryota</taxon>
        <taxon>Metazoa</taxon>
        <taxon>Chordata</taxon>
        <taxon>Craniata</taxon>
        <taxon>Vertebrata</taxon>
        <taxon>Euteleostomi</taxon>
        <taxon>Mammalia</taxon>
        <taxon>Eutheria</taxon>
        <taxon>Laurasiatheria</taxon>
        <taxon>Chiroptera</taxon>
        <taxon>Yinpterochiroptera</taxon>
        <taxon>Rhinolophoidea</taxon>
        <taxon>Rhinolophidae</taxon>
        <taxon>Rhinolophinae</taxon>
        <taxon>Rhinolophus</taxon>
    </lineage>
</organism>
<evidence type="ECO:0000313" key="2">
    <source>
        <dbReference type="Proteomes" id="UP000585614"/>
    </source>
</evidence>
<name>A0A7J7SXL3_RHIFE</name>
<dbReference type="EMBL" id="JACAGC010000021">
    <property type="protein sequence ID" value="KAF6293176.1"/>
    <property type="molecule type" value="Genomic_DNA"/>
</dbReference>